<gene>
    <name evidence="2" type="ORF">HX89_11420</name>
</gene>
<dbReference type="AlphaFoldDB" id="A0A075JGV1"/>
<protein>
    <submittedName>
        <fullName evidence="2">Uncharacterized protein</fullName>
    </submittedName>
</protein>
<evidence type="ECO:0000256" key="1">
    <source>
        <dbReference type="SAM" id="MobiDB-lite"/>
    </source>
</evidence>
<accession>A0A075JGV1</accession>
<dbReference type="KEGG" id="dni:HX89_11420"/>
<dbReference type="GeneID" id="41841699"/>
<evidence type="ECO:0000313" key="2">
    <source>
        <dbReference type="EMBL" id="AIF41446.1"/>
    </source>
</evidence>
<proteinExistence type="predicted"/>
<name>A0A075JGV1_9MICO</name>
<evidence type="ECO:0000313" key="3">
    <source>
        <dbReference type="Proteomes" id="UP000027986"/>
    </source>
</evidence>
<keyword evidence="3" id="KW-1185">Reference proteome</keyword>
<organism evidence="2 3">
    <name type="scientific">Dermacoccus nishinomiyaensis</name>
    <dbReference type="NCBI Taxonomy" id="1274"/>
    <lineage>
        <taxon>Bacteria</taxon>
        <taxon>Bacillati</taxon>
        <taxon>Actinomycetota</taxon>
        <taxon>Actinomycetes</taxon>
        <taxon>Micrococcales</taxon>
        <taxon>Dermacoccaceae</taxon>
        <taxon>Dermacoccus</taxon>
    </lineage>
</organism>
<dbReference type="HOGENOM" id="CLU_1641005_0_0_11"/>
<reference evidence="2 3" key="1">
    <citation type="submission" date="2014-07" db="EMBL/GenBank/DDBJ databases">
        <title>Genome Sequencing of Dermacoccus nishinomiyaensis.</title>
        <authorList>
            <person name="Hong K.W."/>
            <person name="Chan K.G."/>
        </authorList>
    </citation>
    <scope>NUCLEOTIDE SEQUENCE [LARGE SCALE GENOMIC DNA]</scope>
    <source>
        <strain evidence="2 3">M25</strain>
    </source>
</reference>
<dbReference type="EMBL" id="CP008889">
    <property type="protein sequence ID" value="AIF41446.1"/>
    <property type="molecule type" value="Genomic_DNA"/>
</dbReference>
<sequence>MPSLRTLDVVHRLNAPTRAAATRRRRLRKAGAITCLLVGAALATPSGGAPDPAASAATSGASADGPAPAALRGRHIVRITPVGPNPQDAARVDVWDASGTRLVSCAPTYPGSTRVPARDVMSNTSTSTVSIAMTDAETVRVAKHLGDAADSGSGLLVTGCL</sequence>
<dbReference type="Proteomes" id="UP000027986">
    <property type="component" value="Chromosome"/>
</dbReference>
<dbReference type="RefSeq" id="WP_038569227.1">
    <property type="nucleotide sequence ID" value="NZ_CP008889.1"/>
</dbReference>
<feature type="region of interest" description="Disordered" evidence="1">
    <location>
        <begin position="47"/>
        <end position="67"/>
    </location>
</feature>